<dbReference type="GO" id="GO:0005829">
    <property type="term" value="C:cytosol"/>
    <property type="evidence" value="ECO:0007669"/>
    <property type="project" value="TreeGrafter"/>
</dbReference>
<dbReference type="FunFam" id="3.30.450.40:FF:000008">
    <property type="entry name" value="GAF domain-containing proteins"/>
    <property type="match status" value="1"/>
</dbReference>
<reference evidence="3 4" key="1">
    <citation type="submission" date="2018-05" db="EMBL/GenBank/DDBJ databases">
        <title>Abyssibacter profundi OUC007T gen. nov., sp. nov, a marine bacterium isolated from seawater of the Mariana Trench.</title>
        <authorList>
            <person name="Zhou S."/>
        </authorList>
    </citation>
    <scope>NUCLEOTIDE SEQUENCE [LARGE SCALE GENOMIC DNA]</scope>
    <source>
        <strain evidence="3 4">OUC007</strain>
    </source>
</reference>
<protein>
    <recommendedName>
        <fullName evidence="2">GAF domain-containing protein</fullName>
    </recommendedName>
</protein>
<name>A0A363UL19_9GAMM</name>
<dbReference type="SUPFAM" id="SSF55781">
    <property type="entry name" value="GAF domain-like"/>
    <property type="match status" value="1"/>
</dbReference>
<dbReference type="PROSITE" id="PS01320">
    <property type="entry name" value="UPF0067"/>
    <property type="match status" value="1"/>
</dbReference>
<keyword evidence="4" id="KW-1185">Reference proteome</keyword>
<dbReference type="PANTHER" id="PTHR21021">
    <property type="entry name" value="GAF/PUTATIVE CYTOSKELETAL PROTEIN"/>
    <property type="match status" value="1"/>
</dbReference>
<dbReference type="InterPro" id="IPR029016">
    <property type="entry name" value="GAF-like_dom_sf"/>
</dbReference>
<dbReference type="OrthoDB" id="9796252at2"/>
<dbReference type="Gene3D" id="3.30.450.40">
    <property type="match status" value="1"/>
</dbReference>
<organism evidence="3 4">
    <name type="scientific">Abyssibacter profundi</name>
    <dbReference type="NCBI Taxonomy" id="2182787"/>
    <lineage>
        <taxon>Bacteria</taxon>
        <taxon>Pseudomonadati</taxon>
        <taxon>Pseudomonadota</taxon>
        <taxon>Gammaproteobacteria</taxon>
        <taxon>Chromatiales</taxon>
        <taxon>Oceanococcaceae</taxon>
        <taxon>Abyssibacter</taxon>
    </lineage>
</organism>
<dbReference type="GO" id="GO:0033745">
    <property type="term" value="F:L-methionine-(R)-S-oxide reductase activity"/>
    <property type="evidence" value="ECO:0007669"/>
    <property type="project" value="TreeGrafter"/>
</dbReference>
<dbReference type="SMART" id="SM00065">
    <property type="entry name" value="GAF"/>
    <property type="match status" value="1"/>
</dbReference>
<dbReference type="InterPro" id="IPR003018">
    <property type="entry name" value="GAF"/>
</dbReference>
<feature type="domain" description="GAF" evidence="2">
    <location>
        <begin position="26"/>
        <end position="159"/>
    </location>
</feature>
<comment type="caution">
    <text evidence="3">The sequence shown here is derived from an EMBL/GenBank/DDBJ whole genome shotgun (WGS) entry which is preliminary data.</text>
</comment>
<dbReference type="InterPro" id="IPR000614">
    <property type="entry name" value="FRMsr_CS"/>
</dbReference>
<evidence type="ECO:0000313" key="4">
    <source>
        <dbReference type="Proteomes" id="UP000251800"/>
    </source>
</evidence>
<dbReference type="InterPro" id="IPR051330">
    <property type="entry name" value="Phosphatase_reg/MetRdx"/>
</dbReference>
<dbReference type="PANTHER" id="PTHR21021:SF15">
    <property type="entry name" value="FREE METHIONINE-R-SULFOXIDE REDUCTASE"/>
    <property type="match status" value="1"/>
</dbReference>
<dbReference type="RefSeq" id="WP_109720324.1">
    <property type="nucleotide sequence ID" value="NZ_QEQK01000007.1"/>
</dbReference>
<dbReference type="AlphaFoldDB" id="A0A363UL19"/>
<accession>A0A363UL19</accession>
<dbReference type="Pfam" id="PF01590">
    <property type="entry name" value="GAF"/>
    <property type="match status" value="1"/>
</dbReference>
<dbReference type="EMBL" id="QEQK01000007">
    <property type="protein sequence ID" value="PWN56108.1"/>
    <property type="molecule type" value="Genomic_DNA"/>
</dbReference>
<proteinExistence type="inferred from homology"/>
<evidence type="ECO:0000259" key="2">
    <source>
        <dbReference type="SMART" id="SM00065"/>
    </source>
</evidence>
<evidence type="ECO:0000256" key="1">
    <source>
        <dbReference type="ARBA" id="ARBA00038454"/>
    </source>
</evidence>
<evidence type="ECO:0000313" key="3">
    <source>
        <dbReference type="EMBL" id="PWN56108.1"/>
    </source>
</evidence>
<gene>
    <name evidence="3" type="ORF">DEH80_09885</name>
</gene>
<comment type="similarity">
    <text evidence="1">Belongs to the free Met sulfoxide reductase family.</text>
</comment>
<sequence>MSYATLPASLDELPAQARALVAGESNRIANLANVAALVFHALDDVNWVGFYLRDEVCNELVLGPFQGKPACIRIPWGRGVCGTAAATATVQRIADVHAFEGHIACDPDSRSELVIPLIDQGDVVGVFDLDSPTIDRFSERDAQVLAAVAAVLDTAVKTV</sequence>
<dbReference type="Proteomes" id="UP000251800">
    <property type="component" value="Unassembled WGS sequence"/>
</dbReference>